<feature type="domain" description="4'-phosphopantetheinyl transferase" evidence="4">
    <location>
        <begin position="4"/>
        <end position="63"/>
    </location>
</feature>
<evidence type="ECO:0000259" key="4">
    <source>
        <dbReference type="Pfam" id="PF01648"/>
    </source>
</evidence>
<evidence type="ECO:0000256" key="1">
    <source>
        <dbReference type="ARBA" id="ARBA00022679"/>
    </source>
</evidence>
<dbReference type="NCBIfam" id="TIGR00556">
    <property type="entry name" value="pantethn_trn"/>
    <property type="match status" value="1"/>
</dbReference>
<dbReference type="Proteomes" id="UP000273978">
    <property type="component" value="Unassembled WGS sequence"/>
</dbReference>
<proteinExistence type="predicted"/>
<sequence>MNIGIGVDIDDISRFEEIKGNKPFLMKFLSTQELKYCYSKTDPTPHIAVRFVGKEAVIKALYNIGICDVFFKDVHILN</sequence>
<dbReference type="InterPro" id="IPR037143">
    <property type="entry name" value="4-PPantetheinyl_Trfase_dom_sf"/>
</dbReference>
<organism evidence="5 7">
    <name type="scientific">Methanohalophilus euhalobius</name>
    <dbReference type="NCBI Taxonomy" id="51203"/>
    <lineage>
        <taxon>Archaea</taxon>
        <taxon>Methanobacteriati</taxon>
        <taxon>Methanobacteriota</taxon>
        <taxon>Stenosarchaea group</taxon>
        <taxon>Methanomicrobia</taxon>
        <taxon>Methanosarcinales</taxon>
        <taxon>Methanosarcinaceae</taxon>
        <taxon>Methanohalophilus</taxon>
    </lineage>
</organism>
<dbReference type="GO" id="GO:0006633">
    <property type="term" value="P:fatty acid biosynthetic process"/>
    <property type="evidence" value="ECO:0007669"/>
    <property type="project" value="InterPro"/>
</dbReference>
<keyword evidence="3" id="KW-0460">Magnesium</keyword>
<dbReference type="AlphaFoldDB" id="A0A314ZTV2"/>
<comment type="caution">
    <text evidence="5">The sequence shown here is derived from an EMBL/GenBank/DDBJ whole genome shotgun (WGS) entry which is preliminary data.</text>
</comment>
<dbReference type="GO" id="GO:0000287">
    <property type="term" value="F:magnesium ion binding"/>
    <property type="evidence" value="ECO:0007669"/>
    <property type="project" value="InterPro"/>
</dbReference>
<dbReference type="GO" id="GO:0008897">
    <property type="term" value="F:holo-[acyl-carrier-protein] synthase activity"/>
    <property type="evidence" value="ECO:0007669"/>
    <property type="project" value="InterPro"/>
</dbReference>
<dbReference type="Proteomes" id="UP000251060">
    <property type="component" value="Unassembled WGS sequence"/>
</dbReference>
<evidence type="ECO:0000313" key="5">
    <source>
        <dbReference type="EMBL" id="PQV41834.1"/>
    </source>
</evidence>
<name>A0A314ZTV2_9EURY</name>
<protein>
    <submittedName>
        <fullName evidence="6">4'-phosphopantetheinyl transferase superfamily protein</fullName>
    </submittedName>
    <submittedName>
        <fullName evidence="5">Holo-[acyl-carrier-protein] synthase</fullName>
    </submittedName>
</protein>
<dbReference type="RefSeq" id="WP_105461025.1">
    <property type="nucleotide sequence ID" value="NZ_PVBU01000017.1"/>
</dbReference>
<evidence type="ECO:0000313" key="8">
    <source>
        <dbReference type="Proteomes" id="UP000273978"/>
    </source>
</evidence>
<dbReference type="EMBL" id="RJJF01000021">
    <property type="protein sequence ID" value="RNI07238.1"/>
    <property type="molecule type" value="Genomic_DNA"/>
</dbReference>
<dbReference type="EMBL" id="PVBU01000017">
    <property type="protein sequence ID" value="PQV41834.1"/>
    <property type="molecule type" value="Genomic_DNA"/>
</dbReference>
<evidence type="ECO:0000313" key="7">
    <source>
        <dbReference type="Proteomes" id="UP000251060"/>
    </source>
</evidence>
<keyword evidence="1 6" id="KW-0808">Transferase</keyword>
<evidence type="ECO:0000256" key="2">
    <source>
        <dbReference type="ARBA" id="ARBA00022723"/>
    </source>
</evidence>
<evidence type="ECO:0000256" key="3">
    <source>
        <dbReference type="ARBA" id="ARBA00022842"/>
    </source>
</evidence>
<reference evidence="5 7" key="1">
    <citation type="submission" date="2018-02" db="EMBL/GenBank/DDBJ databases">
        <title>Subsurface microbial communities from deep shales in Ohio and West Virginia, USA.</title>
        <authorList>
            <person name="Wrighton K."/>
        </authorList>
    </citation>
    <scope>NUCLEOTIDE SEQUENCE [LARGE SCALE GENOMIC DNA]</scope>
    <source>
        <strain evidence="5 7">DSM 10369</strain>
    </source>
</reference>
<evidence type="ECO:0000313" key="6">
    <source>
        <dbReference type="EMBL" id="RNI07238.1"/>
    </source>
</evidence>
<accession>A0A314ZTV2</accession>
<dbReference type="SUPFAM" id="SSF56214">
    <property type="entry name" value="4'-phosphopantetheinyl transferase"/>
    <property type="match status" value="1"/>
</dbReference>
<dbReference type="InterPro" id="IPR008278">
    <property type="entry name" value="4-PPantetheinyl_Trfase_dom"/>
</dbReference>
<dbReference type="Pfam" id="PF01648">
    <property type="entry name" value="ACPS"/>
    <property type="match status" value="1"/>
</dbReference>
<dbReference type="InterPro" id="IPR004568">
    <property type="entry name" value="Ppantetheine-prot_Trfase_dom"/>
</dbReference>
<gene>
    <name evidence="5" type="ORF">B0H22_11712</name>
    <name evidence="6" type="ORF">EDD83_10005</name>
</gene>
<keyword evidence="2" id="KW-0479">Metal-binding</keyword>
<reference evidence="6 8" key="2">
    <citation type="submission" date="2018-10" db="EMBL/GenBank/DDBJ databases">
        <title>Cultivation of a novel Methanohalophilus strain from Kebrit Deep of the Red Sea and a genomic comparison of members of the genus Methanohalophilus.</title>
        <authorList>
            <person name="Guan Y."/>
            <person name="Ngugi D.K."/>
            <person name="Stingl U."/>
        </authorList>
    </citation>
    <scope>NUCLEOTIDE SEQUENCE [LARGE SCALE GENOMIC DNA]</scope>
    <source>
        <strain evidence="6 8">DSM 10369</strain>
    </source>
</reference>
<dbReference type="Gene3D" id="3.90.470.20">
    <property type="entry name" value="4'-phosphopantetheinyl transferase domain"/>
    <property type="match status" value="1"/>
</dbReference>